<accession>A0AB34JSC9</accession>
<organism evidence="1 2">
    <name type="scientific">Prymnesium parvum</name>
    <name type="common">Toxic golden alga</name>
    <dbReference type="NCBI Taxonomy" id="97485"/>
    <lineage>
        <taxon>Eukaryota</taxon>
        <taxon>Haptista</taxon>
        <taxon>Haptophyta</taxon>
        <taxon>Prymnesiophyceae</taxon>
        <taxon>Prymnesiales</taxon>
        <taxon>Prymnesiaceae</taxon>
        <taxon>Prymnesium</taxon>
    </lineage>
</organism>
<evidence type="ECO:0000313" key="2">
    <source>
        <dbReference type="Proteomes" id="UP001515480"/>
    </source>
</evidence>
<reference evidence="1 2" key="1">
    <citation type="journal article" date="2024" name="Science">
        <title>Giant polyketide synthase enzymes in the biosynthesis of giant marine polyether toxins.</title>
        <authorList>
            <person name="Fallon T.R."/>
            <person name="Shende V.V."/>
            <person name="Wierzbicki I.H."/>
            <person name="Pendleton A.L."/>
            <person name="Watervoot N.F."/>
            <person name="Auber R.P."/>
            <person name="Gonzalez D.J."/>
            <person name="Wisecaver J.H."/>
            <person name="Moore B.S."/>
        </authorList>
    </citation>
    <scope>NUCLEOTIDE SEQUENCE [LARGE SCALE GENOMIC DNA]</scope>
    <source>
        <strain evidence="1 2">12B1</strain>
    </source>
</reference>
<sequence length="175" mass="19833">MDPFMERLEGLEALLTHAVLSDHFIAPVLPHTPLLQQCDDMLTNLRSVMEEHQDAMESARKAREMRLYYKSVAKVQGRYFSVFDGATEFRIGERIERQRCHGRKAAFFVHVSAEAACISAFPVHSKMRHAPRAVLLVRADARSRPRVVHGKHTLWALTPVCEVPLTRAKTSAKSS</sequence>
<evidence type="ECO:0000313" key="1">
    <source>
        <dbReference type="EMBL" id="KAL1525093.1"/>
    </source>
</evidence>
<comment type="caution">
    <text evidence="1">The sequence shown here is derived from an EMBL/GenBank/DDBJ whole genome shotgun (WGS) entry which is preliminary data.</text>
</comment>
<dbReference type="AlphaFoldDB" id="A0AB34JSC9"/>
<gene>
    <name evidence="1" type="ORF">AB1Y20_019965</name>
</gene>
<protein>
    <submittedName>
        <fullName evidence="1">Uncharacterized protein</fullName>
    </submittedName>
</protein>
<dbReference type="Proteomes" id="UP001515480">
    <property type="component" value="Unassembled WGS sequence"/>
</dbReference>
<name>A0AB34JSC9_PRYPA</name>
<proteinExistence type="predicted"/>
<keyword evidence="2" id="KW-1185">Reference proteome</keyword>
<dbReference type="EMBL" id="JBGBPQ010000004">
    <property type="protein sequence ID" value="KAL1525093.1"/>
    <property type="molecule type" value="Genomic_DNA"/>
</dbReference>